<feature type="domain" description="Spore germination GerAC-like C-terminal" evidence="9">
    <location>
        <begin position="232"/>
        <end position="397"/>
    </location>
</feature>
<dbReference type="STRING" id="871963.Desdi_0028"/>
<evidence type="ECO:0000313" key="11">
    <source>
        <dbReference type="EMBL" id="AGA67601.1"/>
    </source>
</evidence>
<name>L0F4M0_DESDL</name>
<dbReference type="GO" id="GO:0009847">
    <property type="term" value="P:spore germination"/>
    <property type="evidence" value="ECO:0007669"/>
    <property type="project" value="InterPro"/>
</dbReference>
<evidence type="ECO:0000256" key="6">
    <source>
        <dbReference type="ARBA" id="ARBA00023139"/>
    </source>
</evidence>
<evidence type="ECO:0000256" key="3">
    <source>
        <dbReference type="ARBA" id="ARBA00022544"/>
    </source>
</evidence>
<dbReference type="Pfam" id="PF25198">
    <property type="entry name" value="Spore_GerAC_N"/>
    <property type="match status" value="1"/>
</dbReference>
<dbReference type="AlphaFoldDB" id="L0F4M0"/>
<evidence type="ECO:0000256" key="4">
    <source>
        <dbReference type="ARBA" id="ARBA00022729"/>
    </source>
</evidence>
<keyword evidence="7" id="KW-0449">Lipoprotein</keyword>
<dbReference type="PANTHER" id="PTHR35789:SF1">
    <property type="entry name" value="SPORE GERMINATION PROTEIN B3"/>
    <property type="match status" value="1"/>
</dbReference>
<dbReference type="Pfam" id="PF05504">
    <property type="entry name" value="Spore_GerAC"/>
    <property type="match status" value="1"/>
</dbReference>
<evidence type="ECO:0000259" key="9">
    <source>
        <dbReference type="Pfam" id="PF05504"/>
    </source>
</evidence>
<evidence type="ECO:0000256" key="1">
    <source>
        <dbReference type="ARBA" id="ARBA00004635"/>
    </source>
</evidence>
<reference evidence="12" key="1">
    <citation type="submission" date="2012-02" db="EMBL/GenBank/DDBJ databases">
        <title>Complete sequence of Desulfitobacterium dichloroeliminans LMG P-21439.</title>
        <authorList>
            <person name="Lucas S."/>
            <person name="Han J."/>
            <person name="Lapidus A."/>
            <person name="Cheng J.-F."/>
            <person name="Goodwin L."/>
            <person name="Pitluck S."/>
            <person name="Peters L."/>
            <person name="Ovchinnikova G."/>
            <person name="Teshima H."/>
            <person name="Detter J.C."/>
            <person name="Han C."/>
            <person name="Tapia R."/>
            <person name="Land M."/>
            <person name="Hauser L."/>
            <person name="Kyrpides N."/>
            <person name="Ivanova N."/>
            <person name="Pagani I."/>
            <person name="Kruse T."/>
            <person name="de Vos W.M."/>
            <person name="Boon N."/>
            <person name="Smidt H."/>
            <person name="Woyke T."/>
        </authorList>
    </citation>
    <scope>NUCLEOTIDE SEQUENCE [LARGE SCALE GENOMIC DNA]</scope>
    <source>
        <strain evidence="12">LMG P-21439 / DCA1</strain>
    </source>
</reference>
<dbReference type="HOGENOM" id="CLU_051140_0_2_9"/>
<dbReference type="eggNOG" id="ENOG502Z8GN">
    <property type="taxonomic scope" value="Bacteria"/>
</dbReference>
<dbReference type="NCBIfam" id="TIGR02887">
    <property type="entry name" value="spore_ger_x_C"/>
    <property type="match status" value="1"/>
</dbReference>
<feature type="domain" description="Spore germination protein N-terminal" evidence="10">
    <location>
        <begin position="37"/>
        <end position="208"/>
    </location>
</feature>
<evidence type="ECO:0000313" key="12">
    <source>
        <dbReference type="Proteomes" id="UP000010797"/>
    </source>
</evidence>
<dbReference type="InterPro" id="IPR038501">
    <property type="entry name" value="Spore_GerAC_C_sf"/>
</dbReference>
<gene>
    <name evidence="11" type="ordered locus">Desdi_0028</name>
</gene>
<keyword evidence="4" id="KW-0732">Signal</keyword>
<evidence type="ECO:0000256" key="5">
    <source>
        <dbReference type="ARBA" id="ARBA00023136"/>
    </source>
</evidence>
<protein>
    <submittedName>
        <fullName evidence="11">Germination protein, Ger(X)C family</fullName>
    </submittedName>
</protein>
<feature type="region of interest" description="Disordered" evidence="8">
    <location>
        <begin position="398"/>
        <end position="419"/>
    </location>
</feature>
<sequence length="419" mass="46942">MGGGSMETSQEKFLMHRFPIVILLITCLVLMGGCGGKREVDELAFVLGMGIDLGKEEGTYLITMQMAQPKPSGGGGAAELENRTISMEAPSLAIMVERVAETFNKYPFAGTARVIVLGEELSKSGINETLDFFQRFYEFRRSIYLLVAKGDAKDLLETELRTKKIPSHNLISTIESQKRQSAFPTTRLGHYLTILGRESQNPIIPTVEKVKSGDKDLYLPNDEGEELLIHKSCVFEDGKLVATLNDQETNGFLWLDDEIYSRYLYKKDENGIGITAWVLNSKTKYKIEEIDGKMGITFKIKARVAINEISGKHEEMDTKKWRDFMESLGPILEQAIQEECEAAVAKNRELGLDFIGIGRKIEIKEPKYWKQVKSTWPHCVSDTPVAYSIEVSIEHSGLARNSPVSPQKSESKEGSKTPQ</sequence>
<dbReference type="InterPro" id="IPR046953">
    <property type="entry name" value="Spore_GerAC-like_C"/>
</dbReference>
<evidence type="ECO:0000256" key="7">
    <source>
        <dbReference type="ARBA" id="ARBA00023288"/>
    </source>
</evidence>
<dbReference type="EMBL" id="CP003344">
    <property type="protein sequence ID" value="AGA67601.1"/>
    <property type="molecule type" value="Genomic_DNA"/>
</dbReference>
<keyword evidence="12" id="KW-1185">Reference proteome</keyword>
<evidence type="ECO:0000256" key="2">
    <source>
        <dbReference type="ARBA" id="ARBA00007886"/>
    </source>
</evidence>
<proteinExistence type="inferred from homology"/>
<dbReference type="Gene3D" id="3.30.300.210">
    <property type="entry name" value="Nutrient germinant receptor protein C, domain 3"/>
    <property type="match status" value="1"/>
</dbReference>
<dbReference type="GO" id="GO:0016020">
    <property type="term" value="C:membrane"/>
    <property type="evidence" value="ECO:0007669"/>
    <property type="project" value="UniProtKB-SubCell"/>
</dbReference>
<dbReference type="InterPro" id="IPR057336">
    <property type="entry name" value="GerAC_N"/>
</dbReference>
<accession>L0F4M0</accession>
<dbReference type="PANTHER" id="PTHR35789">
    <property type="entry name" value="SPORE GERMINATION PROTEIN B3"/>
    <property type="match status" value="1"/>
</dbReference>
<comment type="subcellular location">
    <subcellularLocation>
        <location evidence="1">Membrane</location>
        <topology evidence="1">Lipid-anchor</topology>
    </subcellularLocation>
</comment>
<feature type="compositionally biased region" description="Basic and acidic residues" evidence="8">
    <location>
        <begin position="409"/>
        <end position="419"/>
    </location>
</feature>
<dbReference type="Proteomes" id="UP000010797">
    <property type="component" value="Chromosome"/>
</dbReference>
<evidence type="ECO:0000256" key="8">
    <source>
        <dbReference type="SAM" id="MobiDB-lite"/>
    </source>
</evidence>
<keyword evidence="3" id="KW-0309">Germination</keyword>
<keyword evidence="5" id="KW-0472">Membrane</keyword>
<organism evidence="11 12">
    <name type="scientific">Desulfitobacterium dichloroeliminans (strain LMG P-21439 / DCA1)</name>
    <dbReference type="NCBI Taxonomy" id="871963"/>
    <lineage>
        <taxon>Bacteria</taxon>
        <taxon>Bacillati</taxon>
        <taxon>Bacillota</taxon>
        <taxon>Clostridia</taxon>
        <taxon>Eubacteriales</taxon>
        <taxon>Desulfitobacteriaceae</taxon>
        <taxon>Desulfitobacterium</taxon>
    </lineage>
</organism>
<dbReference type="InterPro" id="IPR008844">
    <property type="entry name" value="Spore_GerAC-like"/>
</dbReference>
<comment type="similarity">
    <text evidence="2">Belongs to the GerABKC lipoprotein family.</text>
</comment>
<dbReference type="KEGG" id="ddl:Desdi_0028"/>
<keyword evidence="6" id="KW-0564">Palmitate</keyword>
<evidence type="ECO:0000259" key="10">
    <source>
        <dbReference type="Pfam" id="PF25198"/>
    </source>
</evidence>